<evidence type="ECO:0000256" key="1">
    <source>
        <dbReference type="SAM" id="SignalP"/>
    </source>
</evidence>
<dbReference type="RefSeq" id="WP_168084806.1">
    <property type="nucleotide sequence ID" value="NZ_JAAVJI010000009.1"/>
</dbReference>
<reference evidence="2 3" key="1">
    <citation type="submission" date="2020-03" db="EMBL/GenBank/DDBJ databases">
        <authorList>
            <person name="Wang L."/>
            <person name="He N."/>
            <person name="Li Y."/>
            <person name="Fang Y."/>
            <person name="Zhang F."/>
        </authorList>
    </citation>
    <scope>NUCLEOTIDE SEQUENCE [LARGE SCALE GENOMIC DNA]</scope>
    <source>
        <strain evidence="3">hsmgli-8</strain>
    </source>
</reference>
<organism evidence="2 3">
    <name type="scientific">Pseudomonas quercus</name>
    <dbReference type="NCBI Taxonomy" id="2722792"/>
    <lineage>
        <taxon>Bacteria</taxon>
        <taxon>Pseudomonadati</taxon>
        <taxon>Pseudomonadota</taxon>
        <taxon>Gammaproteobacteria</taxon>
        <taxon>Pseudomonadales</taxon>
        <taxon>Pseudomonadaceae</taxon>
        <taxon>Pseudomonas</taxon>
    </lineage>
</organism>
<protein>
    <recommendedName>
        <fullName evidence="4">Lipoprotein</fullName>
    </recommendedName>
</protein>
<keyword evidence="3" id="KW-1185">Reference proteome</keyword>
<evidence type="ECO:0000313" key="3">
    <source>
        <dbReference type="Proteomes" id="UP000746535"/>
    </source>
</evidence>
<evidence type="ECO:0000313" key="2">
    <source>
        <dbReference type="EMBL" id="NJP02217.1"/>
    </source>
</evidence>
<keyword evidence="1" id="KW-0732">Signal</keyword>
<feature type="chain" id="PRO_5047072103" description="Lipoprotein" evidence="1">
    <location>
        <begin position="21"/>
        <end position="239"/>
    </location>
</feature>
<sequence>MLKRSLMLTAGLMAAPHLYAQTIQRELGDFDLKLGTTPTRSMAQGLVAPGTAGSFHGGIDITHDSGWYAGQWSPSVGLTPDSDFELDSYLGYKRRLVPDFGYELGMISYARPDVANGNSHQLYAGMRVFDSRFGAAFSQAVGSRSGTLFADLGQLPLVDVDLTVKVTRYDLTTPYSLGNGDLVDGYSDWSMQVSRPLMGVDLNLIYSASDLQGSQCVAYSGHNPACDSMVMLKAQRAFF</sequence>
<evidence type="ECO:0008006" key="4">
    <source>
        <dbReference type="Google" id="ProtNLM"/>
    </source>
</evidence>
<accession>A0ABX0YFY3</accession>
<dbReference type="Proteomes" id="UP000746535">
    <property type="component" value="Unassembled WGS sequence"/>
</dbReference>
<proteinExistence type="predicted"/>
<gene>
    <name evidence="2" type="ORF">HBH25_15310</name>
</gene>
<dbReference type="InterPro" id="IPR010239">
    <property type="entry name" value="CHP02001"/>
</dbReference>
<dbReference type="EMBL" id="JAAVJI010000009">
    <property type="protein sequence ID" value="NJP02217.1"/>
    <property type="molecule type" value="Genomic_DNA"/>
</dbReference>
<dbReference type="NCBIfam" id="TIGR02001">
    <property type="entry name" value="gcw_chp"/>
    <property type="match status" value="1"/>
</dbReference>
<comment type="caution">
    <text evidence="2">The sequence shown here is derived from an EMBL/GenBank/DDBJ whole genome shotgun (WGS) entry which is preliminary data.</text>
</comment>
<dbReference type="Pfam" id="PF09694">
    <property type="entry name" value="Gcw_chp"/>
    <property type="match status" value="1"/>
</dbReference>
<feature type="signal peptide" evidence="1">
    <location>
        <begin position="1"/>
        <end position="20"/>
    </location>
</feature>
<name>A0ABX0YFY3_9PSED</name>